<feature type="signal peptide" evidence="1">
    <location>
        <begin position="1"/>
        <end position="30"/>
    </location>
</feature>
<feature type="chain" id="PRO_5014745911" description="DUF2147 domain-containing protein" evidence="1">
    <location>
        <begin position="31"/>
        <end position="138"/>
    </location>
</feature>
<evidence type="ECO:0000313" key="2">
    <source>
        <dbReference type="EMBL" id="ATY33479.1"/>
    </source>
</evidence>
<accession>A0A2K8MND8</accession>
<proteinExistence type="predicted"/>
<keyword evidence="1" id="KW-0732">Signal</keyword>
<dbReference type="AlphaFoldDB" id="A0A2K8MND8"/>
<reference evidence="2 3" key="1">
    <citation type="submission" date="2017-11" db="EMBL/GenBank/DDBJ databases">
        <title>Complete genome sequence of Sphingomonas sp. Strain Cra20, a psychrotolerant potential plant growth promoting rhizobacteria.</title>
        <authorList>
            <person name="Luo Y."/>
        </authorList>
    </citation>
    <scope>NUCLEOTIDE SEQUENCE [LARGE SCALE GENOMIC DNA]</scope>
    <source>
        <strain evidence="2 3">Cra20</strain>
    </source>
</reference>
<dbReference type="RefSeq" id="WP_100283278.1">
    <property type="nucleotide sequence ID" value="NZ_CP024923.1"/>
</dbReference>
<evidence type="ECO:0000256" key="1">
    <source>
        <dbReference type="SAM" id="SignalP"/>
    </source>
</evidence>
<keyword evidence="3" id="KW-1185">Reference proteome</keyword>
<protein>
    <recommendedName>
        <fullName evidence="4">DUF2147 domain-containing protein</fullName>
    </recommendedName>
</protein>
<evidence type="ECO:0000313" key="3">
    <source>
        <dbReference type="Proteomes" id="UP000229081"/>
    </source>
</evidence>
<name>A0A2K8MND8_9SPHN</name>
<dbReference type="EMBL" id="CP024923">
    <property type="protein sequence ID" value="ATY33479.1"/>
    <property type="molecule type" value="Genomic_DNA"/>
</dbReference>
<dbReference type="KEGG" id="sphc:CVN68_17165"/>
<dbReference type="OrthoDB" id="4539336at2"/>
<evidence type="ECO:0008006" key="4">
    <source>
        <dbReference type="Google" id="ProtNLM"/>
    </source>
</evidence>
<dbReference type="Proteomes" id="UP000229081">
    <property type="component" value="Chromosome"/>
</dbReference>
<organism evidence="2 3">
    <name type="scientific">Sphingomonas psychrotolerans</name>
    <dbReference type="NCBI Taxonomy" id="1327635"/>
    <lineage>
        <taxon>Bacteria</taxon>
        <taxon>Pseudomonadati</taxon>
        <taxon>Pseudomonadota</taxon>
        <taxon>Alphaproteobacteria</taxon>
        <taxon>Sphingomonadales</taxon>
        <taxon>Sphingomonadaceae</taxon>
        <taxon>Sphingomonas</taxon>
    </lineage>
</organism>
<gene>
    <name evidence="2" type="ORF">CVN68_17165</name>
</gene>
<sequence length="138" mass="15364">MRNHHYTARHRRLTATLALSAGLASSPSVATPVRETTPCRLGVLWQVTHADGTFARVEIAQIDTYFSGSVTTPTAARGMLHDGRIHGRNLSFRVRWSNGRSSAYRGHIRPDGHVEGSYFALATPDAQQLWVLKQRIRC</sequence>